<protein>
    <submittedName>
        <fullName evidence="3">Uncharacterized protein</fullName>
    </submittedName>
</protein>
<dbReference type="AlphaFoldDB" id="A0AA40FA42"/>
<sequence>MVLASLWRGRERGDVGGACGEDGPGREWDDDDDDGEGKGDGEGQGEWEGEGDTNFLTSSPAFTKLCDAYRAWLNPSTTSTATPTTPPIPQTTSNSPETRRARLTLALTAPDASDADRIPSVSEYDGCGIWVGGGGSRPATPTTRVEHTRSTTTLLPSSCRPPPQHWVESPWTVASLVGLTLLNVAAGCWKLSKLTGVPLGTVLSVVGGWMGAALAGMVVVYVARHHHRYLAEEDGEGEGVCEE</sequence>
<proteinExistence type="predicted"/>
<feature type="region of interest" description="Disordered" evidence="1">
    <location>
        <begin position="1"/>
        <end position="58"/>
    </location>
</feature>
<evidence type="ECO:0000256" key="1">
    <source>
        <dbReference type="SAM" id="MobiDB-lite"/>
    </source>
</evidence>
<dbReference type="EMBL" id="JAUKUD010000001">
    <property type="protein sequence ID" value="KAK0753850.1"/>
    <property type="molecule type" value="Genomic_DNA"/>
</dbReference>
<keyword evidence="2" id="KW-0812">Transmembrane</keyword>
<feature type="region of interest" description="Disordered" evidence="1">
    <location>
        <begin position="77"/>
        <end position="97"/>
    </location>
</feature>
<comment type="caution">
    <text evidence="3">The sequence shown here is derived from an EMBL/GenBank/DDBJ whole genome shotgun (WGS) entry which is preliminary data.</text>
</comment>
<evidence type="ECO:0000256" key="2">
    <source>
        <dbReference type="SAM" id="Phobius"/>
    </source>
</evidence>
<keyword evidence="2" id="KW-1133">Transmembrane helix</keyword>
<evidence type="ECO:0000313" key="4">
    <source>
        <dbReference type="Proteomes" id="UP001172155"/>
    </source>
</evidence>
<evidence type="ECO:0000313" key="3">
    <source>
        <dbReference type="EMBL" id="KAK0753850.1"/>
    </source>
</evidence>
<dbReference type="Proteomes" id="UP001172155">
    <property type="component" value="Unassembled WGS sequence"/>
</dbReference>
<keyword evidence="2" id="KW-0472">Membrane</keyword>
<feature type="transmembrane region" description="Helical" evidence="2">
    <location>
        <begin position="198"/>
        <end position="223"/>
    </location>
</feature>
<name>A0AA40FA42_9PEZI</name>
<organism evidence="3 4">
    <name type="scientific">Schizothecium vesticola</name>
    <dbReference type="NCBI Taxonomy" id="314040"/>
    <lineage>
        <taxon>Eukaryota</taxon>
        <taxon>Fungi</taxon>
        <taxon>Dikarya</taxon>
        <taxon>Ascomycota</taxon>
        <taxon>Pezizomycotina</taxon>
        <taxon>Sordariomycetes</taxon>
        <taxon>Sordariomycetidae</taxon>
        <taxon>Sordariales</taxon>
        <taxon>Schizotheciaceae</taxon>
        <taxon>Schizothecium</taxon>
    </lineage>
</organism>
<reference evidence="3" key="1">
    <citation type="submission" date="2023-06" db="EMBL/GenBank/DDBJ databases">
        <title>Genome-scale phylogeny and comparative genomics of the fungal order Sordariales.</title>
        <authorList>
            <consortium name="Lawrence Berkeley National Laboratory"/>
            <person name="Hensen N."/>
            <person name="Bonometti L."/>
            <person name="Westerberg I."/>
            <person name="Brannstrom I.O."/>
            <person name="Guillou S."/>
            <person name="Cros-Aarteil S."/>
            <person name="Calhoun S."/>
            <person name="Haridas S."/>
            <person name="Kuo A."/>
            <person name="Mondo S."/>
            <person name="Pangilinan J."/>
            <person name="Riley R."/>
            <person name="LaButti K."/>
            <person name="Andreopoulos B."/>
            <person name="Lipzen A."/>
            <person name="Chen C."/>
            <person name="Yanf M."/>
            <person name="Daum C."/>
            <person name="Ng V."/>
            <person name="Clum A."/>
            <person name="Steindorff A."/>
            <person name="Ohm R."/>
            <person name="Martin F."/>
            <person name="Silar P."/>
            <person name="Natvig D."/>
            <person name="Lalanne C."/>
            <person name="Gautier V."/>
            <person name="Ament-velasquez S.L."/>
            <person name="Kruys A."/>
            <person name="Hutchinson M.I."/>
            <person name="Powell A.J."/>
            <person name="Barry K."/>
            <person name="Miller A.N."/>
            <person name="Grigoriev I.V."/>
            <person name="Debuchy R."/>
            <person name="Gladieux P."/>
            <person name="Thoren M.H."/>
            <person name="Johannesson H."/>
        </authorList>
    </citation>
    <scope>NUCLEOTIDE SEQUENCE</scope>
    <source>
        <strain evidence="3">SMH3187-1</strain>
    </source>
</reference>
<accession>A0AA40FA42</accession>
<gene>
    <name evidence="3" type="ORF">B0T18DRAFT_397933</name>
</gene>
<keyword evidence="4" id="KW-1185">Reference proteome</keyword>